<dbReference type="PANTHER" id="PTHR32194:SF2">
    <property type="entry name" value="PROTEASOME SUBUNIT BETA TYPE-1"/>
    <property type="match status" value="1"/>
</dbReference>
<accession>A0ABD2K364</accession>
<sequence>MNNYEFAMNSPHMEMAKFKEFMDDSSEEFVALSPMIQNQRDWSPYSNQGGTVCVLAGDDFVVVANDTRLTGDAEIEILSRKCEKTHILTNKIIMTSCGFYGDVLQLRRILELRINHYEFIYQRPMSLDQCGEMLSRTLYSRRFFPYFTGTIICGITSDGRGDLYSYDPVGCIETKLFEASGNGGSTLSTFFENQWAYSTVAPEERKNMPKRTLERALSVIRDAFRGLSERETTTGDSLNVYWLQAGDEKVHQETYRLRGD</sequence>
<evidence type="ECO:0000256" key="2">
    <source>
        <dbReference type="ARBA" id="ARBA00022490"/>
    </source>
</evidence>
<keyword evidence="2" id="KW-0963">Cytoplasm</keyword>
<evidence type="ECO:0000313" key="6">
    <source>
        <dbReference type="Proteomes" id="UP001620626"/>
    </source>
</evidence>
<dbReference type="AlphaFoldDB" id="A0ABD2K364"/>
<comment type="caution">
    <text evidence="5">The sequence shown here is derived from an EMBL/GenBank/DDBJ whole genome shotgun (WGS) entry which is preliminary data.</text>
</comment>
<dbReference type="InterPro" id="IPR001353">
    <property type="entry name" value="Proteasome_sua/b"/>
</dbReference>
<dbReference type="InterPro" id="IPR023333">
    <property type="entry name" value="Proteasome_suB-type"/>
</dbReference>
<dbReference type="PANTHER" id="PTHR32194">
    <property type="entry name" value="METALLOPROTEASE TLDD"/>
    <property type="match status" value="1"/>
</dbReference>
<keyword evidence="6" id="KW-1185">Reference proteome</keyword>
<dbReference type="Proteomes" id="UP001620626">
    <property type="component" value="Unassembled WGS sequence"/>
</dbReference>
<evidence type="ECO:0000256" key="3">
    <source>
        <dbReference type="ARBA" id="ARBA00022942"/>
    </source>
</evidence>
<reference evidence="5 6" key="1">
    <citation type="submission" date="2024-10" db="EMBL/GenBank/DDBJ databases">
        <authorList>
            <person name="Kim D."/>
        </authorList>
    </citation>
    <scope>NUCLEOTIDE SEQUENCE [LARGE SCALE GENOMIC DNA]</scope>
    <source>
        <strain evidence="5">BH-2024</strain>
    </source>
</reference>
<dbReference type="InterPro" id="IPR029055">
    <property type="entry name" value="Ntn_hydrolases_N"/>
</dbReference>
<evidence type="ECO:0000313" key="5">
    <source>
        <dbReference type="EMBL" id="KAL3097180.1"/>
    </source>
</evidence>
<proteinExistence type="predicted"/>
<organism evidence="5 6">
    <name type="scientific">Heterodera trifolii</name>
    <dbReference type="NCBI Taxonomy" id="157864"/>
    <lineage>
        <taxon>Eukaryota</taxon>
        <taxon>Metazoa</taxon>
        <taxon>Ecdysozoa</taxon>
        <taxon>Nematoda</taxon>
        <taxon>Chromadorea</taxon>
        <taxon>Rhabditida</taxon>
        <taxon>Tylenchina</taxon>
        <taxon>Tylenchomorpha</taxon>
        <taxon>Tylenchoidea</taxon>
        <taxon>Heteroderidae</taxon>
        <taxon>Heteroderinae</taxon>
        <taxon>Heterodera</taxon>
    </lineage>
</organism>
<comment type="subcellular location">
    <subcellularLocation>
        <location evidence="1">Nucleus</location>
    </subcellularLocation>
</comment>
<dbReference type="PROSITE" id="PS51476">
    <property type="entry name" value="PROTEASOME_BETA_2"/>
    <property type="match status" value="1"/>
</dbReference>
<evidence type="ECO:0008006" key="7">
    <source>
        <dbReference type="Google" id="ProtNLM"/>
    </source>
</evidence>
<comment type="subunit">
    <text evidence="4">The 26S proteasome consists of a 20S proteasome core and two 19S regulatory subunits. The 20S proteasome core is composed of 28 subunits that are arranged in four stacked rings, resulting in a barrel-shaped structure. The two end rings are each formed by seven alpha subunits, and the two central rings are each formed by seven beta subunits. The catalytic chamber with the active sites is on the inside of the barrel.</text>
</comment>
<dbReference type="SUPFAM" id="SSF56235">
    <property type="entry name" value="N-terminal nucleophile aminohydrolases (Ntn hydrolases)"/>
    <property type="match status" value="1"/>
</dbReference>
<evidence type="ECO:0000256" key="1">
    <source>
        <dbReference type="ARBA" id="ARBA00004123"/>
    </source>
</evidence>
<dbReference type="GO" id="GO:0000502">
    <property type="term" value="C:proteasome complex"/>
    <property type="evidence" value="ECO:0007669"/>
    <property type="project" value="UniProtKB-KW"/>
</dbReference>
<dbReference type="Pfam" id="PF00227">
    <property type="entry name" value="Proteasome"/>
    <property type="match status" value="1"/>
</dbReference>
<dbReference type="Gene3D" id="3.60.20.10">
    <property type="entry name" value="Glutamine Phosphoribosylpyrophosphate, subunit 1, domain 1"/>
    <property type="match status" value="1"/>
</dbReference>
<dbReference type="EMBL" id="JBICBT010000846">
    <property type="protein sequence ID" value="KAL3097180.1"/>
    <property type="molecule type" value="Genomic_DNA"/>
</dbReference>
<keyword evidence="3" id="KW-0647">Proteasome</keyword>
<protein>
    <recommendedName>
        <fullName evidence="7">Proteasome subunit beta</fullName>
    </recommendedName>
</protein>
<gene>
    <name evidence="5" type="ORF">niasHT_030175</name>
</gene>
<dbReference type="GO" id="GO:0005634">
    <property type="term" value="C:nucleus"/>
    <property type="evidence" value="ECO:0007669"/>
    <property type="project" value="UniProtKB-SubCell"/>
</dbReference>
<name>A0ABD2K364_9BILA</name>
<evidence type="ECO:0000256" key="4">
    <source>
        <dbReference type="ARBA" id="ARBA00026071"/>
    </source>
</evidence>